<dbReference type="InterPro" id="IPR051931">
    <property type="entry name" value="PAK3-like"/>
</dbReference>
<dbReference type="InParanoid" id="K5VMJ3"/>
<feature type="region of interest" description="Disordered" evidence="4">
    <location>
        <begin position="1"/>
        <end position="100"/>
    </location>
</feature>
<evidence type="ECO:0000259" key="5">
    <source>
        <dbReference type="PROSITE" id="PS50011"/>
    </source>
</evidence>
<feature type="compositionally biased region" description="Low complexity" evidence="4">
    <location>
        <begin position="141"/>
        <end position="161"/>
    </location>
</feature>
<dbReference type="InterPro" id="IPR000719">
    <property type="entry name" value="Prot_kinase_dom"/>
</dbReference>
<proteinExistence type="inferred from homology"/>
<dbReference type="PROSITE" id="PS50011">
    <property type="entry name" value="PROTEIN_KINASE_DOM"/>
    <property type="match status" value="1"/>
</dbReference>
<feature type="region of interest" description="Disordered" evidence="4">
    <location>
        <begin position="113"/>
        <end position="161"/>
    </location>
</feature>
<dbReference type="PANTHER" id="PTHR45832:SF22">
    <property type="entry name" value="SERINE_THREONINE-PROTEIN KINASE SAMKA-RELATED"/>
    <property type="match status" value="1"/>
</dbReference>
<dbReference type="OrthoDB" id="248923at2759"/>
<feature type="domain" description="Protein kinase" evidence="5">
    <location>
        <begin position="190"/>
        <end position="447"/>
    </location>
</feature>
<protein>
    <recommendedName>
        <fullName evidence="5">Protein kinase domain-containing protein</fullName>
    </recommendedName>
</protein>
<dbReference type="HOGENOM" id="CLU_000288_63_23_1"/>
<dbReference type="AlphaFoldDB" id="K5VMJ3"/>
<keyword evidence="3" id="KW-0067">ATP-binding</keyword>
<dbReference type="GO" id="GO:0005524">
    <property type="term" value="F:ATP binding"/>
    <property type="evidence" value="ECO:0007669"/>
    <property type="project" value="UniProtKB-KW"/>
</dbReference>
<dbReference type="EMBL" id="JH930475">
    <property type="protein sequence ID" value="EKM52688.1"/>
    <property type="molecule type" value="Genomic_DNA"/>
</dbReference>
<feature type="compositionally biased region" description="Polar residues" evidence="4">
    <location>
        <begin position="13"/>
        <end position="22"/>
    </location>
</feature>
<dbReference type="STRING" id="650164.K5VMJ3"/>
<evidence type="ECO:0000256" key="3">
    <source>
        <dbReference type="ARBA" id="ARBA00022840"/>
    </source>
</evidence>
<dbReference type="SUPFAM" id="SSF56112">
    <property type="entry name" value="Protein kinase-like (PK-like)"/>
    <property type="match status" value="1"/>
</dbReference>
<dbReference type="GeneID" id="18907161"/>
<name>K5VMJ3_PHACS</name>
<evidence type="ECO:0000256" key="4">
    <source>
        <dbReference type="SAM" id="MobiDB-lite"/>
    </source>
</evidence>
<organism evidence="6 7">
    <name type="scientific">Phanerochaete carnosa (strain HHB-10118-sp)</name>
    <name type="common">White-rot fungus</name>
    <name type="synonym">Peniophora carnosa</name>
    <dbReference type="NCBI Taxonomy" id="650164"/>
    <lineage>
        <taxon>Eukaryota</taxon>
        <taxon>Fungi</taxon>
        <taxon>Dikarya</taxon>
        <taxon>Basidiomycota</taxon>
        <taxon>Agaricomycotina</taxon>
        <taxon>Agaricomycetes</taxon>
        <taxon>Polyporales</taxon>
        <taxon>Phanerochaetaceae</taxon>
        <taxon>Phanerochaete</taxon>
    </lineage>
</organism>
<dbReference type="Proteomes" id="UP000008370">
    <property type="component" value="Unassembled WGS sequence"/>
</dbReference>
<accession>K5VMJ3</accession>
<dbReference type="Gene3D" id="1.10.510.10">
    <property type="entry name" value="Transferase(Phosphotransferase) domain 1"/>
    <property type="match status" value="1"/>
</dbReference>
<dbReference type="InterPro" id="IPR020635">
    <property type="entry name" value="Tyr_kinase_cat_dom"/>
</dbReference>
<comment type="similarity">
    <text evidence="1">Belongs to the protein kinase superfamily. STE Ser/Thr protein kinase family. STE20 subfamily.</text>
</comment>
<reference evidence="6 7" key="1">
    <citation type="journal article" date="2012" name="BMC Genomics">
        <title>Comparative genomics of the white-rot fungi, Phanerochaete carnosa and P. chrysosporium, to elucidate the genetic basis of the distinct wood types they colonize.</title>
        <authorList>
            <person name="Suzuki H."/>
            <person name="MacDonald J."/>
            <person name="Syed K."/>
            <person name="Salamov A."/>
            <person name="Hori C."/>
            <person name="Aerts A."/>
            <person name="Henrissat B."/>
            <person name="Wiebenga A."/>
            <person name="vanKuyk P.A."/>
            <person name="Barry K."/>
            <person name="Lindquist E."/>
            <person name="LaButti K."/>
            <person name="Lapidus A."/>
            <person name="Lucas S."/>
            <person name="Coutinho P."/>
            <person name="Gong Y."/>
            <person name="Samejima M."/>
            <person name="Mahadevan R."/>
            <person name="Abou-Zaid M."/>
            <person name="de Vries R.P."/>
            <person name="Igarashi K."/>
            <person name="Yadav J.S."/>
            <person name="Grigoriev I.V."/>
            <person name="Master E.R."/>
        </authorList>
    </citation>
    <scope>NUCLEOTIDE SEQUENCE [LARGE SCALE GENOMIC DNA]</scope>
    <source>
        <strain evidence="6 7">HHB-10118-sp</strain>
    </source>
</reference>
<evidence type="ECO:0000256" key="2">
    <source>
        <dbReference type="ARBA" id="ARBA00022741"/>
    </source>
</evidence>
<dbReference type="PANTHER" id="PTHR45832">
    <property type="entry name" value="SERINE/THREONINE-PROTEIN KINASE SAMKA-RELATED-RELATED"/>
    <property type="match status" value="1"/>
</dbReference>
<feature type="compositionally biased region" description="Low complexity" evidence="4">
    <location>
        <begin position="35"/>
        <end position="57"/>
    </location>
</feature>
<dbReference type="GO" id="GO:0004713">
    <property type="term" value="F:protein tyrosine kinase activity"/>
    <property type="evidence" value="ECO:0007669"/>
    <property type="project" value="InterPro"/>
</dbReference>
<keyword evidence="2" id="KW-0547">Nucleotide-binding</keyword>
<evidence type="ECO:0000313" key="6">
    <source>
        <dbReference type="EMBL" id="EKM52688.1"/>
    </source>
</evidence>
<keyword evidence="7" id="KW-1185">Reference proteome</keyword>
<dbReference type="RefSeq" id="XP_007399029.1">
    <property type="nucleotide sequence ID" value="XM_007398967.1"/>
</dbReference>
<dbReference type="InterPro" id="IPR011009">
    <property type="entry name" value="Kinase-like_dom_sf"/>
</dbReference>
<evidence type="ECO:0000256" key="1">
    <source>
        <dbReference type="ARBA" id="ARBA00008874"/>
    </source>
</evidence>
<evidence type="ECO:0000313" key="7">
    <source>
        <dbReference type="Proteomes" id="UP000008370"/>
    </source>
</evidence>
<dbReference type="Pfam" id="PF00069">
    <property type="entry name" value="Pkinase"/>
    <property type="match status" value="1"/>
</dbReference>
<dbReference type="SMART" id="SM00219">
    <property type="entry name" value="TyrKc"/>
    <property type="match status" value="1"/>
</dbReference>
<gene>
    <name evidence="6" type="ORF">PHACADRAFT_100565</name>
</gene>
<dbReference type="KEGG" id="pco:PHACADRAFT_100565"/>
<sequence length="473" mass="51212">MIRSPPRPAHKPSANSSISSTLDLAAGDDDRTSTRSDSPVSSSSASSDASSGSIAIAKTDATRAPSADSPERKSSVNQANSVPYIETSPQPSPRVGEFNDKRIINPAVVREFREQEGISESPSRPSTIAGRLVPPDENDDSLTPLSSFTASTSPSPSLQTPSVRYSDWVSEVIAPLKSFIDAKSDPRDLFTDLQEVAEGESGSVYAARVVAPGPNDPTYVAIKQVVLAPEGSQKLEDLCRELTLMNKVRHPNILAMETLYVDVIEDALWIHMELMDRSLADILTLAEHGIVLSEVHIAQFAADALAALVFLNKHGIAHRDVRSDNLLVNAQGVVKLTDFTSAVRVSKAAPVRFDQAGVIYWQAPEMRIGPYNALKVDVWSLGATVWELAQAEPPFSDATDASQLSDRWPSVDHPDNYSRSFHSFLKLCSGPVTSRPDPDVLLNAPLVQNADGRDAIVKLLAQCRAVEEQLMRS</sequence>